<dbReference type="EMBL" id="CM037017">
    <property type="protein sequence ID" value="KAH7677348.1"/>
    <property type="molecule type" value="Genomic_DNA"/>
</dbReference>
<proteinExistence type="predicted"/>
<keyword evidence="2" id="KW-1185">Reference proteome</keyword>
<comment type="caution">
    <text evidence="1">The sequence shown here is derived from an EMBL/GenBank/DDBJ whole genome shotgun (WGS) entry which is preliminary data.</text>
</comment>
<name>A0ACB7VSR5_DIOAL</name>
<protein>
    <submittedName>
        <fullName evidence="1">Uncharacterized protein</fullName>
    </submittedName>
</protein>
<evidence type="ECO:0000313" key="2">
    <source>
        <dbReference type="Proteomes" id="UP000827976"/>
    </source>
</evidence>
<evidence type="ECO:0000313" key="1">
    <source>
        <dbReference type="EMBL" id="KAH7677348.1"/>
    </source>
</evidence>
<gene>
    <name evidence="1" type="ORF">IHE45_07G077900</name>
</gene>
<sequence length="45" mass="5261">MRARPKFFFGKDDVQHLVSLCARISYSKIVCLIMAMTEHDQNWAC</sequence>
<reference evidence="2" key="1">
    <citation type="journal article" date="2022" name="Nat. Commun.">
        <title>Chromosome evolution and the genetic basis of agronomically important traits in greater yam.</title>
        <authorList>
            <person name="Bredeson J.V."/>
            <person name="Lyons J.B."/>
            <person name="Oniyinde I.O."/>
            <person name="Okereke N.R."/>
            <person name="Kolade O."/>
            <person name="Nnabue I."/>
            <person name="Nwadili C.O."/>
            <person name="Hribova E."/>
            <person name="Parker M."/>
            <person name="Nwogha J."/>
            <person name="Shu S."/>
            <person name="Carlson J."/>
            <person name="Kariba R."/>
            <person name="Muthemba S."/>
            <person name="Knop K."/>
            <person name="Barton G.J."/>
            <person name="Sherwood A.V."/>
            <person name="Lopez-Montes A."/>
            <person name="Asiedu R."/>
            <person name="Jamnadass R."/>
            <person name="Muchugi A."/>
            <person name="Goodstein D."/>
            <person name="Egesi C.N."/>
            <person name="Featherston J."/>
            <person name="Asfaw A."/>
            <person name="Simpson G.G."/>
            <person name="Dolezel J."/>
            <person name="Hendre P.S."/>
            <person name="Van Deynze A."/>
            <person name="Kumar P.L."/>
            <person name="Obidiegwu J.E."/>
            <person name="Bhattacharjee R."/>
            <person name="Rokhsar D.S."/>
        </authorList>
    </citation>
    <scope>NUCLEOTIDE SEQUENCE [LARGE SCALE GENOMIC DNA]</scope>
    <source>
        <strain evidence="2">cv. TDa95/00328</strain>
    </source>
</reference>
<dbReference type="Proteomes" id="UP000827976">
    <property type="component" value="Chromosome 7"/>
</dbReference>
<organism evidence="1 2">
    <name type="scientific">Dioscorea alata</name>
    <name type="common">Purple yam</name>
    <dbReference type="NCBI Taxonomy" id="55571"/>
    <lineage>
        <taxon>Eukaryota</taxon>
        <taxon>Viridiplantae</taxon>
        <taxon>Streptophyta</taxon>
        <taxon>Embryophyta</taxon>
        <taxon>Tracheophyta</taxon>
        <taxon>Spermatophyta</taxon>
        <taxon>Magnoliopsida</taxon>
        <taxon>Liliopsida</taxon>
        <taxon>Dioscoreales</taxon>
        <taxon>Dioscoreaceae</taxon>
        <taxon>Dioscorea</taxon>
    </lineage>
</organism>
<accession>A0ACB7VSR5</accession>